<evidence type="ECO:0000259" key="12">
    <source>
        <dbReference type="PROSITE" id="PS51192"/>
    </source>
</evidence>
<dbReference type="PANTHER" id="PTHR45626">
    <property type="entry name" value="TRANSCRIPTION TERMINATION FACTOR 2-RELATED"/>
    <property type="match status" value="1"/>
</dbReference>
<keyword evidence="7" id="KW-0862">Zinc</keyword>
<dbReference type="CDD" id="cd18793">
    <property type="entry name" value="SF2_C_SNF"/>
    <property type="match status" value="1"/>
</dbReference>
<feature type="domain" description="Helicase ATP-binding" evidence="12">
    <location>
        <begin position="436"/>
        <end position="629"/>
    </location>
</feature>
<dbReference type="GO" id="GO:0005524">
    <property type="term" value="F:ATP binding"/>
    <property type="evidence" value="ECO:0007669"/>
    <property type="project" value="UniProtKB-KW"/>
</dbReference>
<feature type="compositionally biased region" description="Basic and acidic residues" evidence="10">
    <location>
        <begin position="884"/>
        <end position="894"/>
    </location>
</feature>
<name>A0A446BS05_9PEZI</name>
<evidence type="ECO:0000256" key="1">
    <source>
        <dbReference type="ARBA" id="ARBA00007025"/>
    </source>
</evidence>
<feature type="domain" description="RING-type" evidence="11">
    <location>
        <begin position="826"/>
        <end position="864"/>
    </location>
</feature>
<reference evidence="14 15" key="1">
    <citation type="submission" date="2018-04" db="EMBL/GenBank/DDBJ databases">
        <authorList>
            <person name="Huttner S."/>
            <person name="Dainat J."/>
        </authorList>
    </citation>
    <scope>NUCLEOTIDE SEQUENCE [LARGE SCALE GENOMIC DNA]</scope>
</reference>
<dbReference type="InterPro" id="IPR050628">
    <property type="entry name" value="SNF2_RAD54_helicase_TF"/>
</dbReference>
<dbReference type="PROSITE" id="PS00518">
    <property type="entry name" value="ZF_RING_1"/>
    <property type="match status" value="1"/>
</dbReference>
<dbReference type="Gene3D" id="3.40.50.10810">
    <property type="entry name" value="Tandem AAA-ATPase domain"/>
    <property type="match status" value="1"/>
</dbReference>
<keyword evidence="6" id="KW-0347">Helicase</keyword>
<dbReference type="Proteomes" id="UP000289323">
    <property type="component" value="Unassembled WGS sequence"/>
</dbReference>
<sequence>MSDQSDAVSDDASGEALFVDQDQIKVEDESQHEGDDELSQEHDSETDDGGESESEESEGGEDGSDGRSRTRSDAGRDVESDGRRNPPDDARSDDDDCRMVESHDIPAETMAKFANYQPRPRDIPDIICTGSVRIKAEPQDDDIVSLVSESHEKEADPDFVVSEDAILSDGERPRKHELNDLKAQGSLTFADKVALAKTSARIAAIERMAEQQGPGLGSLSEAPGSGSGENMPIEREINHTLEGQGAQGCVAPSLDLAGAGASEPTQLQPGVAKANKPRRQPARNAKEYWEREYAEKGSGLRNVLDTPHNRKRPVGQAQKRGATKQDKARESKLMRMLKDTNPIMARAAQGAVAMPGPIQATNRVDQLKAMKDFLFKISSNPNPRSRPVDLKILNDAARSFGFRQARAVNGQWKLPGMKTLLHNHQLVGVSWMLRQEFSPHGPYGGILGDQMGLGKTVQMLAAMSANRPSEEDVRAGRHQTLIVAPAIAIDQWKREILTHCEESFISKIHHFKQSQKLEEWMWKSADVILASYQEVARAYPSEKELRCLAGRKLDGEEWAKEFDALLGELFGTEFFRVVLDEGHAIRNPNTRTAQACINLTSKYRWILSGTPLHNSVDEFYSLFRFLGAHWAEDRNEFAKQFGNLQTDDARNRMAAVVTSIMLRRHVDDHFLGRPILEIPRTHPPKLIWVDLTVEERLIYRRLETRFRDNLSSHIKAGVAHKKMSTYLAYLTRLRQAVAHPLLLEGVLKDNFTLEDFTYLRKQLAAIGGKTPMHRQVQHWVNMEYEGRTEADGLGPTFGKSRFGFEFDMNEELAELEAGTTIQDVLCRACYEPPVDPQITECGHAFCKECITEALKVRPACPTCRAAIYGAVDLQEPECASGEALSDREAADGKSARKTRKKRKKERQVGDDERWVQPKMKDRSKWIEQYDKSFPNKGLVASAKTITVKNQILIWQREAPDDKIIVFVNWAKLACILGRMLYEEGIPFLYYFGDLSTDDKSGAIADFQYKPDIKVLISSLRCGGFALNLAFANRVISVDQWWNTAMETQAFGRVHRIGQRKETHFVKVVVKDSIDQALLSMQESKDREIARALQEDPGHKTALTMEEIARLFGIGEDKEDGEEEEGEEEGAQAGEGEVEGGGGGDGGGGGRRQRKRKKAKRGGKGVRKGEVIVLDSAGEEDDDMDDERIEEATEAAVWEEVEEV</sequence>
<evidence type="ECO:0000259" key="13">
    <source>
        <dbReference type="PROSITE" id="PS51194"/>
    </source>
</evidence>
<dbReference type="InterPro" id="IPR017907">
    <property type="entry name" value="Znf_RING_CS"/>
</dbReference>
<dbReference type="InterPro" id="IPR001841">
    <property type="entry name" value="Znf_RING"/>
</dbReference>
<keyword evidence="2" id="KW-0479">Metal-binding</keyword>
<dbReference type="SMART" id="SM00490">
    <property type="entry name" value="HELICc"/>
    <property type="match status" value="1"/>
</dbReference>
<dbReference type="EMBL" id="OUUZ01000015">
    <property type="protein sequence ID" value="SPQ25303.1"/>
    <property type="molecule type" value="Genomic_DNA"/>
</dbReference>
<dbReference type="PROSITE" id="PS51194">
    <property type="entry name" value="HELICASE_CTER"/>
    <property type="match status" value="1"/>
</dbReference>
<dbReference type="SMART" id="SM00487">
    <property type="entry name" value="DEXDc"/>
    <property type="match status" value="1"/>
</dbReference>
<evidence type="ECO:0000256" key="9">
    <source>
        <dbReference type="PROSITE-ProRule" id="PRU00175"/>
    </source>
</evidence>
<evidence type="ECO:0000313" key="15">
    <source>
        <dbReference type="Proteomes" id="UP000289323"/>
    </source>
</evidence>
<feature type="compositionally biased region" description="Gly residues" evidence="10">
    <location>
        <begin position="1138"/>
        <end position="1149"/>
    </location>
</feature>
<feature type="region of interest" description="Disordered" evidence="10">
    <location>
        <begin position="212"/>
        <end position="232"/>
    </location>
</feature>
<dbReference type="SMART" id="SM00184">
    <property type="entry name" value="RING"/>
    <property type="match status" value="1"/>
</dbReference>
<feature type="compositionally biased region" description="Basic residues" evidence="10">
    <location>
        <begin position="1150"/>
        <end position="1165"/>
    </location>
</feature>
<feature type="compositionally biased region" description="Basic and acidic residues" evidence="10">
    <location>
        <begin position="22"/>
        <end position="43"/>
    </location>
</feature>
<dbReference type="CDD" id="cd16449">
    <property type="entry name" value="RING-HC"/>
    <property type="match status" value="1"/>
</dbReference>
<keyword evidence="5" id="KW-0378">Hydrolase</keyword>
<dbReference type="GO" id="GO:0005634">
    <property type="term" value="C:nucleus"/>
    <property type="evidence" value="ECO:0007669"/>
    <property type="project" value="TreeGrafter"/>
</dbReference>
<evidence type="ECO:0000256" key="4">
    <source>
        <dbReference type="ARBA" id="ARBA00022771"/>
    </source>
</evidence>
<dbReference type="InterPro" id="IPR018957">
    <property type="entry name" value="Znf_C3HC4_RING-type"/>
</dbReference>
<dbReference type="Pfam" id="PF00176">
    <property type="entry name" value="SNF2-rel_dom"/>
    <property type="match status" value="1"/>
</dbReference>
<dbReference type="GO" id="GO:0004386">
    <property type="term" value="F:helicase activity"/>
    <property type="evidence" value="ECO:0007669"/>
    <property type="project" value="UniProtKB-KW"/>
</dbReference>
<dbReference type="InterPro" id="IPR001650">
    <property type="entry name" value="Helicase_C-like"/>
</dbReference>
<evidence type="ECO:0000256" key="2">
    <source>
        <dbReference type="ARBA" id="ARBA00022723"/>
    </source>
</evidence>
<keyword evidence="3" id="KW-0547">Nucleotide-binding</keyword>
<dbReference type="Gene3D" id="3.40.50.300">
    <property type="entry name" value="P-loop containing nucleotide triphosphate hydrolases"/>
    <property type="match status" value="1"/>
</dbReference>
<dbReference type="GO" id="GO:0008270">
    <property type="term" value="F:zinc ion binding"/>
    <property type="evidence" value="ECO:0007669"/>
    <property type="project" value="UniProtKB-KW"/>
</dbReference>
<feature type="domain" description="Helicase C-terminal" evidence="13">
    <location>
        <begin position="946"/>
        <end position="1103"/>
    </location>
</feature>
<evidence type="ECO:0000256" key="7">
    <source>
        <dbReference type="ARBA" id="ARBA00022833"/>
    </source>
</evidence>
<evidence type="ECO:0000313" key="14">
    <source>
        <dbReference type="EMBL" id="SPQ25303.1"/>
    </source>
</evidence>
<dbReference type="PANTHER" id="PTHR45626:SF17">
    <property type="entry name" value="HELICASE-LIKE TRANSCRIPTION FACTOR"/>
    <property type="match status" value="1"/>
</dbReference>
<dbReference type="InterPro" id="IPR049730">
    <property type="entry name" value="SNF2/RAD54-like_C"/>
</dbReference>
<dbReference type="InterPro" id="IPR014001">
    <property type="entry name" value="Helicase_ATP-bd"/>
</dbReference>
<feature type="region of interest" description="Disordered" evidence="10">
    <location>
        <begin position="255"/>
        <end position="330"/>
    </location>
</feature>
<dbReference type="InterPro" id="IPR013083">
    <property type="entry name" value="Znf_RING/FYVE/PHD"/>
</dbReference>
<evidence type="ECO:0000256" key="10">
    <source>
        <dbReference type="SAM" id="MobiDB-lite"/>
    </source>
</evidence>
<dbReference type="SUPFAM" id="SSF57850">
    <property type="entry name" value="RING/U-box"/>
    <property type="match status" value="1"/>
</dbReference>
<dbReference type="GO" id="GO:0008094">
    <property type="term" value="F:ATP-dependent activity, acting on DNA"/>
    <property type="evidence" value="ECO:0007669"/>
    <property type="project" value="TreeGrafter"/>
</dbReference>
<evidence type="ECO:0000256" key="8">
    <source>
        <dbReference type="ARBA" id="ARBA00022840"/>
    </source>
</evidence>
<dbReference type="PROSITE" id="PS50089">
    <property type="entry name" value="ZF_RING_2"/>
    <property type="match status" value="1"/>
</dbReference>
<feature type="compositionally biased region" description="Acidic residues" evidence="10">
    <location>
        <begin position="44"/>
        <end position="63"/>
    </location>
</feature>
<dbReference type="SUPFAM" id="SSF52540">
    <property type="entry name" value="P-loop containing nucleoside triphosphate hydrolases"/>
    <property type="match status" value="2"/>
</dbReference>
<evidence type="ECO:0000256" key="5">
    <source>
        <dbReference type="ARBA" id="ARBA00022801"/>
    </source>
</evidence>
<feature type="region of interest" description="Disordered" evidence="10">
    <location>
        <begin position="1"/>
        <end position="104"/>
    </location>
</feature>
<feature type="compositionally biased region" description="Basic and acidic residues" evidence="10">
    <location>
        <begin position="64"/>
        <end position="90"/>
    </location>
</feature>
<organism evidence="14 15">
    <name type="scientific">Thermothielavioides terrestris</name>
    <dbReference type="NCBI Taxonomy" id="2587410"/>
    <lineage>
        <taxon>Eukaryota</taxon>
        <taxon>Fungi</taxon>
        <taxon>Dikarya</taxon>
        <taxon>Ascomycota</taxon>
        <taxon>Pezizomycotina</taxon>
        <taxon>Sordariomycetes</taxon>
        <taxon>Sordariomycetidae</taxon>
        <taxon>Sordariales</taxon>
        <taxon>Chaetomiaceae</taxon>
        <taxon>Thermothielavioides</taxon>
    </lineage>
</organism>
<dbReference type="Pfam" id="PF00271">
    <property type="entry name" value="Helicase_C"/>
    <property type="match status" value="1"/>
</dbReference>
<dbReference type="InterPro" id="IPR027417">
    <property type="entry name" value="P-loop_NTPase"/>
</dbReference>
<dbReference type="InterPro" id="IPR000330">
    <property type="entry name" value="SNF2_N"/>
</dbReference>
<proteinExistence type="inferred from homology"/>
<protein>
    <submittedName>
        <fullName evidence="14">81e4ad1c-ff53-4b31-96ff-86feb7e2e2d8</fullName>
    </submittedName>
</protein>
<dbReference type="Gene3D" id="3.30.40.10">
    <property type="entry name" value="Zinc/RING finger domain, C3HC4 (zinc finger)"/>
    <property type="match status" value="1"/>
</dbReference>
<dbReference type="PROSITE" id="PS51192">
    <property type="entry name" value="HELICASE_ATP_BIND_1"/>
    <property type="match status" value="1"/>
</dbReference>
<dbReference type="GO" id="GO:0016787">
    <property type="term" value="F:hydrolase activity"/>
    <property type="evidence" value="ECO:0007669"/>
    <property type="project" value="UniProtKB-KW"/>
</dbReference>
<gene>
    <name evidence="14" type="ORF">TT172_LOCUS7722</name>
</gene>
<evidence type="ECO:0000259" key="11">
    <source>
        <dbReference type="PROSITE" id="PS50089"/>
    </source>
</evidence>
<dbReference type="CDD" id="cd18008">
    <property type="entry name" value="DEXDc_SHPRH-like"/>
    <property type="match status" value="1"/>
</dbReference>
<feature type="region of interest" description="Disordered" evidence="10">
    <location>
        <begin position="1115"/>
        <end position="1186"/>
    </location>
</feature>
<keyword evidence="8" id="KW-0067">ATP-binding</keyword>
<feature type="region of interest" description="Disordered" evidence="10">
    <location>
        <begin position="882"/>
        <end position="913"/>
    </location>
</feature>
<accession>A0A446BS05</accession>
<keyword evidence="4 9" id="KW-0863">Zinc-finger</keyword>
<evidence type="ECO:0000256" key="3">
    <source>
        <dbReference type="ARBA" id="ARBA00022741"/>
    </source>
</evidence>
<feature type="compositionally biased region" description="Acidic residues" evidence="10">
    <location>
        <begin position="1116"/>
        <end position="1129"/>
    </location>
</feature>
<feature type="compositionally biased region" description="Acidic residues" evidence="10">
    <location>
        <begin position="1176"/>
        <end position="1186"/>
    </location>
</feature>
<dbReference type="AlphaFoldDB" id="A0A446BS05"/>
<dbReference type="InterPro" id="IPR038718">
    <property type="entry name" value="SNF2-like_sf"/>
</dbReference>
<feature type="compositionally biased region" description="Basic and acidic residues" evidence="10">
    <location>
        <begin position="284"/>
        <end position="295"/>
    </location>
</feature>
<dbReference type="Pfam" id="PF00097">
    <property type="entry name" value="zf-C3HC4"/>
    <property type="match status" value="1"/>
</dbReference>
<comment type="similarity">
    <text evidence="1">Belongs to the SNF2/RAD54 helicase family.</text>
</comment>
<dbReference type="GO" id="GO:0006281">
    <property type="term" value="P:DNA repair"/>
    <property type="evidence" value="ECO:0007669"/>
    <property type="project" value="TreeGrafter"/>
</dbReference>
<feature type="compositionally biased region" description="Basic residues" evidence="10">
    <location>
        <begin position="895"/>
        <end position="905"/>
    </location>
</feature>
<evidence type="ECO:0000256" key="6">
    <source>
        <dbReference type="ARBA" id="ARBA00022806"/>
    </source>
</evidence>